<dbReference type="EMBL" id="JACATE010000012">
    <property type="protein sequence ID" value="NWJ29077.1"/>
    <property type="molecule type" value="Genomic_DNA"/>
</dbReference>
<dbReference type="Gene3D" id="3.90.1580.10">
    <property type="entry name" value="paralog of FGE (formylglycine-generating enzyme)"/>
    <property type="match status" value="1"/>
</dbReference>
<dbReference type="PANTHER" id="PTHR23150:SF36">
    <property type="entry name" value="HERCYNINE OXYGENASE"/>
    <property type="match status" value="1"/>
</dbReference>
<dbReference type="EMBL" id="JACATH010000005">
    <property type="protein sequence ID" value="NWJ57310.1"/>
    <property type="molecule type" value="Genomic_DNA"/>
</dbReference>
<dbReference type="AlphaFoldDB" id="A0A7K4MV58"/>
<reference evidence="10 11" key="1">
    <citation type="journal article" date="2019" name="Environ. Microbiol.">
        <title>Genomics insights into ecotype formation of ammonia-oxidizing archaea in the deep ocean.</title>
        <authorList>
            <person name="Wang Y."/>
            <person name="Huang J.M."/>
            <person name="Cui G.J."/>
            <person name="Nunoura T."/>
            <person name="Takaki Y."/>
            <person name="Li W.L."/>
            <person name="Li J."/>
            <person name="Gao Z.M."/>
            <person name="Takai K."/>
            <person name="Zhang A.Q."/>
            <person name="Stepanauskas R."/>
        </authorList>
    </citation>
    <scope>NUCLEOTIDE SEQUENCE [LARGE SCALE GENOMIC DNA]</scope>
    <source>
        <strain evidence="6 13">L14</strain>
        <strain evidence="8 12">L15a</strain>
        <strain evidence="9 10">L19a</strain>
        <strain evidence="7 11">T1L11</strain>
    </source>
</reference>
<dbReference type="InterPro" id="IPR016187">
    <property type="entry name" value="CTDL_fold"/>
</dbReference>
<dbReference type="EMBL" id="JACATI010000009">
    <property type="protein sequence ID" value="NWJ20738.1"/>
    <property type="molecule type" value="Genomic_DNA"/>
</dbReference>
<gene>
    <name evidence="7" type="ORF">HX848_06830</name>
    <name evidence="9" type="ORF">HX853_07030</name>
    <name evidence="8" type="ORF">HX858_06125</name>
    <name evidence="6" type="ORF">HX860_06720</name>
</gene>
<dbReference type="Proteomes" id="UP000587702">
    <property type="component" value="Unassembled WGS sequence"/>
</dbReference>
<dbReference type="InterPro" id="IPR024775">
    <property type="entry name" value="DinB-like"/>
</dbReference>
<dbReference type="InterPro" id="IPR051043">
    <property type="entry name" value="Sulfatase_Mod_Factor_Kinase"/>
</dbReference>
<dbReference type="InterPro" id="IPR042095">
    <property type="entry name" value="SUMF_sf"/>
</dbReference>
<evidence type="ECO:0000313" key="13">
    <source>
        <dbReference type="Proteomes" id="UP000587702"/>
    </source>
</evidence>
<evidence type="ECO:0000313" key="12">
    <source>
        <dbReference type="Proteomes" id="UP000575480"/>
    </source>
</evidence>
<dbReference type="InterPro" id="IPR017806">
    <property type="entry name" value="EgtB"/>
</dbReference>
<name>A0A7K4MV58_9ARCH</name>
<dbReference type="Pfam" id="PF12867">
    <property type="entry name" value="DinB_2"/>
    <property type="match status" value="1"/>
</dbReference>
<evidence type="ECO:0000256" key="3">
    <source>
        <dbReference type="ARBA" id="ARBA00037882"/>
    </source>
</evidence>
<reference evidence="8" key="2">
    <citation type="submission" date="2020-06" db="EMBL/GenBank/DDBJ databases">
        <authorList>
            <person name="Wang Y."/>
        </authorList>
    </citation>
    <scope>NUCLEOTIDE SEQUENCE</scope>
    <source>
        <strain evidence="6">L14</strain>
        <strain evidence="8">L15a</strain>
        <strain evidence="9">L19a</strain>
        <strain evidence="7">T1L11</strain>
    </source>
</reference>
<evidence type="ECO:0000256" key="2">
    <source>
        <dbReference type="ARBA" id="ARBA00023004"/>
    </source>
</evidence>
<evidence type="ECO:0000313" key="7">
    <source>
        <dbReference type="EMBL" id="NWJ29077.1"/>
    </source>
</evidence>
<dbReference type="Pfam" id="PF03781">
    <property type="entry name" value="FGE-sulfatase"/>
    <property type="match status" value="1"/>
</dbReference>
<dbReference type="EMBL" id="JACATG010000013">
    <property type="protein sequence ID" value="NWK14367.1"/>
    <property type="molecule type" value="Genomic_DNA"/>
</dbReference>
<dbReference type="GO" id="GO:0052699">
    <property type="term" value="P:ergothioneine biosynthetic process"/>
    <property type="evidence" value="ECO:0007669"/>
    <property type="project" value="InterPro"/>
</dbReference>
<feature type="domain" description="DinB-like" evidence="5">
    <location>
        <begin position="17"/>
        <end position="144"/>
    </location>
</feature>
<dbReference type="SUPFAM" id="SSF109854">
    <property type="entry name" value="DinB/YfiT-like putative metalloenzymes"/>
    <property type="match status" value="1"/>
</dbReference>
<dbReference type="PANTHER" id="PTHR23150">
    <property type="entry name" value="SULFATASE MODIFYING FACTOR 1, 2"/>
    <property type="match status" value="1"/>
</dbReference>
<dbReference type="NCBIfam" id="TIGR03440">
    <property type="entry name" value="egtB_TIGR03440"/>
    <property type="match status" value="1"/>
</dbReference>
<comment type="pathway">
    <text evidence="3">Amino-acid biosynthesis; ergothioneine biosynthesis.</text>
</comment>
<evidence type="ECO:0000259" key="5">
    <source>
        <dbReference type="Pfam" id="PF12867"/>
    </source>
</evidence>
<dbReference type="Gene3D" id="1.20.120.450">
    <property type="entry name" value="dinb family like domain"/>
    <property type="match status" value="1"/>
</dbReference>
<evidence type="ECO:0000313" key="8">
    <source>
        <dbReference type="EMBL" id="NWJ57310.1"/>
    </source>
</evidence>
<feature type="domain" description="Sulfatase-modifying factor enzyme-like" evidence="4">
    <location>
        <begin position="176"/>
        <end position="431"/>
    </location>
</feature>
<comment type="caution">
    <text evidence="8">The sequence shown here is derived from an EMBL/GenBank/DDBJ whole genome shotgun (WGS) entry which is preliminary data.</text>
</comment>
<protein>
    <submittedName>
        <fullName evidence="8">Ergothioneine biosynthesis protein EgtB</fullName>
    </submittedName>
</protein>
<dbReference type="InterPro" id="IPR034660">
    <property type="entry name" value="DinB/YfiT-like"/>
</dbReference>
<evidence type="ECO:0000313" key="11">
    <source>
        <dbReference type="Proteomes" id="UP000563820"/>
    </source>
</evidence>
<evidence type="ECO:0000313" key="10">
    <source>
        <dbReference type="Proteomes" id="UP000535457"/>
    </source>
</evidence>
<dbReference type="SUPFAM" id="SSF56436">
    <property type="entry name" value="C-type lectin-like"/>
    <property type="match status" value="1"/>
</dbReference>
<dbReference type="Proteomes" id="UP000535457">
    <property type="component" value="Unassembled WGS sequence"/>
</dbReference>
<evidence type="ECO:0000256" key="1">
    <source>
        <dbReference type="ARBA" id="ARBA00023002"/>
    </source>
</evidence>
<dbReference type="Proteomes" id="UP000575480">
    <property type="component" value="Unassembled WGS sequence"/>
</dbReference>
<evidence type="ECO:0000259" key="4">
    <source>
        <dbReference type="Pfam" id="PF03781"/>
    </source>
</evidence>
<keyword evidence="2" id="KW-0408">Iron</keyword>
<dbReference type="InterPro" id="IPR005532">
    <property type="entry name" value="SUMF_dom"/>
</dbReference>
<accession>A0A7K4MV58</accession>
<evidence type="ECO:0000313" key="6">
    <source>
        <dbReference type="EMBL" id="NWJ20738.1"/>
    </source>
</evidence>
<sequence length="434" mass="51100">MATVSAQKSRKTLLELFNTTRERTLEIVQTLEKDDFVIQTAFYTSPPKWHIGHVSWLYEVVMSKTNPNYQFYSKEFSEYLNSYYQQFGTPHDKGERGISSRPTVDQIMEYFKTINTRVREFINSGVDEKAKYLLTMAFHHECQHQELLTYDLQHILADVYKPVKKITRPQGFLVEQKSISIKGGLYSIGYNGTGYSYDIELPEHKVFLNDYKIDTYPITNEQYLKFVEDNGYENFKFWLSDGWEKVKENNWKAPMYWIKEDQWYVHDFLGKRKINPNEPVCHVSFYEADAYSKWAGKRLPSEAEWEKAACWDEQKQAKAIFPWGNEEPTLEQANLLESHFWAQTEIGSYPAGKSPAGCQQMIGDVWEWTSSEFNGYPGFRTGFDEYNDKWFTNQKVLRGGSFGTPKMSIRGSYRNFFRLDERWLFSGFRCAEDI</sequence>
<dbReference type="Proteomes" id="UP000563820">
    <property type="component" value="Unassembled WGS sequence"/>
</dbReference>
<proteinExistence type="predicted"/>
<evidence type="ECO:0000313" key="9">
    <source>
        <dbReference type="EMBL" id="NWK14367.1"/>
    </source>
</evidence>
<keyword evidence="1" id="KW-0560">Oxidoreductase</keyword>
<organism evidence="8 12">
    <name type="scientific">Marine Group I thaumarchaeote</name>
    <dbReference type="NCBI Taxonomy" id="2511932"/>
    <lineage>
        <taxon>Archaea</taxon>
        <taxon>Nitrososphaerota</taxon>
        <taxon>Marine Group I</taxon>
    </lineage>
</organism>